<evidence type="ECO:0000256" key="1">
    <source>
        <dbReference type="SAM" id="Phobius"/>
    </source>
</evidence>
<dbReference type="Proteomes" id="UP000245207">
    <property type="component" value="Unassembled WGS sequence"/>
</dbReference>
<keyword evidence="1" id="KW-0472">Membrane</keyword>
<evidence type="ECO:0000313" key="2">
    <source>
        <dbReference type="EMBL" id="PWA58982.1"/>
    </source>
</evidence>
<comment type="caution">
    <text evidence="2">The sequence shown here is derived from an EMBL/GenBank/DDBJ whole genome shotgun (WGS) entry which is preliminary data.</text>
</comment>
<gene>
    <name evidence="2" type="ORF">CTI12_AA390370</name>
</gene>
<keyword evidence="1" id="KW-1133">Transmembrane helix</keyword>
<reference evidence="2 3" key="1">
    <citation type="journal article" date="2018" name="Mol. Plant">
        <title>The genome of Artemisia annua provides insight into the evolution of Asteraceae family and artemisinin biosynthesis.</title>
        <authorList>
            <person name="Shen Q."/>
            <person name="Zhang L."/>
            <person name="Liao Z."/>
            <person name="Wang S."/>
            <person name="Yan T."/>
            <person name="Shi P."/>
            <person name="Liu M."/>
            <person name="Fu X."/>
            <person name="Pan Q."/>
            <person name="Wang Y."/>
            <person name="Lv Z."/>
            <person name="Lu X."/>
            <person name="Zhang F."/>
            <person name="Jiang W."/>
            <person name="Ma Y."/>
            <person name="Chen M."/>
            <person name="Hao X."/>
            <person name="Li L."/>
            <person name="Tang Y."/>
            <person name="Lv G."/>
            <person name="Zhou Y."/>
            <person name="Sun X."/>
            <person name="Brodelius P.E."/>
            <person name="Rose J.K.C."/>
            <person name="Tang K."/>
        </authorList>
    </citation>
    <scope>NUCLEOTIDE SEQUENCE [LARGE SCALE GENOMIC DNA]</scope>
    <source>
        <strain evidence="3">cv. Huhao1</strain>
        <tissue evidence="2">Leaf</tissue>
    </source>
</reference>
<keyword evidence="1" id="KW-0812">Transmembrane</keyword>
<protein>
    <submittedName>
        <fullName evidence="2">Uncharacterized protein</fullName>
    </submittedName>
</protein>
<dbReference type="EMBL" id="PKPP01005749">
    <property type="protein sequence ID" value="PWA58982.1"/>
    <property type="molecule type" value="Genomic_DNA"/>
</dbReference>
<evidence type="ECO:0000313" key="3">
    <source>
        <dbReference type="Proteomes" id="UP000245207"/>
    </source>
</evidence>
<sequence>MEMLVQFFVTMIASFIFCMLITKITASTSHKKIKIVRKSKSSKKVRFALEHEEFFINEVVDEPPEKKAIVFKAEILDESMTLVDVKNLGRHGVKGKKMKFDGRER</sequence>
<dbReference type="AlphaFoldDB" id="A0A2U1MCR8"/>
<accession>A0A2U1MCR8</accession>
<keyword evidence="3" id="KW-1185">Reference proteome</keyword>
<organism evidence="2 3">
    <name type="scientific">Artemisia annua</name>
    <name type="common">Sweet wormwood</name>
    <dbReference type="NCBI Taxonomy" id="35608"/>
    <lineage>
        <taxon>Eukaryota</taxon>
        <taxon>Viridiplantae</taxon>
        <taxon>Streptophyta</taxon>
        <taxon>Embryophyta</taxon>
        <taxon>Tracheophyta</taxon>
        <taxon>Spermatophyta</taxon>
        <taxon>Magnoliopsida</taxon>
        <taxon>eudicotyledons</taxon>
        <taxon>Gunneridae</taxon>
        <taxon>Pentapetalae</taxon>
        <taxon>asterids</taxon>
        <taxon>campanulids</taxon>
        <taxon>Asterales</taxon>
        <taxon>Asteraceae</taxon>
        <taxon>Asteroideae</taxon>
        <taxon>Anthemideae</taxon>
        <taxon>Artemisiinae</taxon>
        <taxon>Artemisia</taxon>
    </lineage>
</organism>
<name>A0A2U1MCR8_ARTAN</name>
<feature type="transmembrane region" description="Helical" evidence="1">
    <location>
        <begin position="6"/>
        <end position="26"/>
    </location>
</feature>
<proteinExistence type="predicted"/>